<comment type="caution">
    <text evidence="2">The sequence shown here is derived from an EMBL/GenBank/DDBJ whole genome shotgun (WGS) entry which is preliminary data.</text>
</comment>
<dbReference type="Proteomes" id="UP001590950">
    <property type="component" value="Unassembled WGS sequence"/>
</dbReference>
<feature type="compositionally biased region" description="Low complexity" evidence="1">
    <location>
        <begin position="501"/>
        <end position="514"/>
    </location>
</feature>
<sequence length="541" mass="60986">MKKEGMKKKGMKKKGMKKKGMKKKGMKKKGMKKKGMKKKGMKGKEKRNNAESDSQSLPSERCHSLAELTQYWNEQLPSTARASAQKLPTPLRCPKILPRDNSYNDYTGISWEPLLAGLEQRPYLDFAKSESAFRERTSTSTAQIQRYWDVDSFLARITTLAAHKHGFRLAYNAPYHQRITQSPRVKFGGYAPDKVAQIRLGQGLADGGWGYSTYVLFPHMRVTNSTYLGRYRRACWIDNIIYPALKASCPASILQHHPRGFQDALNRANVKTETNVTRGGQPFDAMYIVPASVLERFWAEVLRRANENEPFREPILVVAGHNLKLAFQHSSSAEARAAFLNHLDACYDTREEYMPTHETWLDFGAEDVPIRKQGPTGDGITVPVYAHAGCGLDAVNLDQDKPSTFAVYTKTQQIKAYEASKTRVAQALLAANREKMNFGVRQEYRITLARFRELVLDLDVWTHGLWELPSTLSEEDTTTLLATSPSPLLSAEDDSGIQPASSEESTRPSSPSRSIARPLHRGFWILPTQEVHDFIAATTNR</sequence>
<reference evidence="2 3" key="1">
    <citation type="submission" date="2024-09" db="EMBL/GenBank/DDBJ databases">
        <title>Rethinking Asexuality: The Enigmatic Case of Functional Sexual Genes in Lepraria (Stereocaulaceae).</title>
        <authorList>
            <person name="Doellman M."/>
            <person name="Sun Y."/>
            <person name="Barcenas-Pena A."/>
            <person name="Lumbsch H.T."/>
            <person name="Grewe F."/>
        </authorList>
    </citation>
    <scope>NUCLEOTIDE SEQUENCE [LARGE SCALE GENOMIC DNA]</scope>
    <source>
        <strain evidence="2 3">Mercado 3170</strain>
    </source>
</reference>
<evidence type="ECO:0000313" key="3">
    <source>
        <dbReference type="Proteomes" id="UP001590950"/>
    </source>
</evidence>
<proteinExistence type="predicted"/>
<keyword evidence="3" id="KW-1185">Reference proteome</keyword>
<gene>
    <name evidence="2" type="ORF">N7G274_008060</name>
</gene>
<feature type="region of interest" description="Disordered" evidence="1">
    <location>
        <begin position="484"/>
        <end position="514"/>
    </location>
</feature>
<protein>
    <submittedName>
        <fullName evidence="2">Uncharacterized protein</fullName>
    </submittedName>
</protein>
<accession>A0ABR4A151</accession>
<feature type="region of interest" description="Disordered" evidence="1">
    <location>
        <begin position="1"/>
        <end position="60"/>
    </location>
</feature>
<name>A0ABR4A151_9LECA</name>
<feature type="compositionally biased region" description="Basic residues" evidence="1">
    <location>
        <begin position="1"/>
        <end position="41"/>
    </location>
</feature>
<evidence type="ECO:0000256" key="1">
    <source>
        <dbReference type="SAM" id="MobiDB-lite"/>
    </source>
</evidence>
<dbReference type="EMBL" id="JBEFKJ010000027">
    <property type="protein sequence ID" value="KAL2039011.1"/>
    <property type="molecule type" value="Genomic_DNA"/>
</dbReference>
<evidence type="ECO:0000313" key="2">
    <source>
        <dbReference type="EMBL" id="KAL2039011.1"/>
    </source>
</evidence>
<organism evidence="2 3">
    <name type="scientific">Stereocaulon virgatum</name>
    <dbReference type="NCBI Taxonomy" id="373712"/>
    <lineage>
        <taxon>Eukaryota</taxon>
        <taxon>Fungi</taxon>
        <taxon>Dikarya</taxon>
        <taxon>Ascomycota</taxon>
        <taxon>Pezizomycotina</taxon>
        <taxon>Lecanoromycetes</taxon>
        <taxon>OSLEUM clade</taxon>
        <taxon>Lecanoromycetidae</taxon>
        <taxon>Lecanorales</taxon>
        <taxon>Lecanorineae</taxon>
        <taxon>Stereocaulaceae</taxon>
        <taxon>Stereocaulon</taxon>
    </lineage>
</organism>